<protein>
    <submittedName>
        <fullName evidence="1">Uncharacterized protein</fullName>
    </submittedName>
</protein>
<name>A0A016S3P1_9BILA</name>
<dbReference type="AlphaFoldDB" id="A0A016S3P1"/>
<reference evidence="2" key="1">
    <citation type="journal article" date="2015" name="Nat. Genet.">
        <title>The genome and transcriptome of the zoonotic hookworm Ancylostoma ceylanicum identify infection-specific gene families.</title>
        <authorList>
            <person name="Schwarz E.M."/>
            <person name="Hu Y."/>
            <person name="Antoshechkin I."/>
            <person name="Miller M.M."/>
            <person name="Sternberg P.W."/>
            <person name="Aroian R.V."/>
        </authorList>
    </citation>
    <scope>NUCLEOTIDE SEQUENCE</scope>
    <source>
        <strain evidence="2">HY135</strain>
    </source>
</reference>
<dbReference type="EMBL" id="JARK01001641">
    <property type="protein sequence ID" value="EYB85041.1"/>
    <property type="molecule type" value="Genomic_DNA"/>
</dbReference>
<gene>
    <name evidence="1" type="primary">Acey_s0305.g1940</name>
    <name evidence="1" type="ORF">Y032_0305g1940</name>
</gene>
<accession>A0A016S3P1</accession>
<sequence length="66" mass="7548">MFRVVSGYYIARRLGRKLFFSLRGNNSDEAAVRRTLARIARAFPRTSLTYTVIPVSVSIFQKILPV</sequence>
<comment type="caution">
    <text evidence="1">The sequence shown here is derived from an EMBL/GenBank/DDBJ whole genome shotgun (WGS) entry which is preliminary data.</text>
</comment>
<evidence type="ECO:0000313" key="2">
    <source>
        <dbReference type="Proteomes" id="UP000024635"/>
    </source>
</evidence>
<proteinExistence type="predicted"/>
<dbReference type="Proteomes" id="UP000024635">
    <property type="component" value="Unassembled WGS sequence"/>
</dbReference>
<keyword evidence="2" id="KW-1185">Reference proteome</keyword>
<evidence type="ECO:0000313" key="1">
    <source>
        <dbReference type="EMBL" id="EYB85041.1"/>
    </source>
</evidence>
<organism evidence="1 2">
    <name type="scientific">Ancylostoma ceylanicum</name>
    <dbReference type="NCBI Taxonomy" id="53326"/>
    <lineage>
        <taxon>Eukaryota</taxon>
        <taxon>Metazoa</taxon>
        <taxon>Ecdysozoa</taxon>
        <taxon>Nematoda</taxon>
        <taxon>Chromadorea</taxon>
        <taxon>Rhabditida</taxon>
        <taxon>Rhabditina</taxon>
        <taxon>Rhabditomorpha</taxon>
        <taxon>Strongyloidea</taxon>
        <taxon>Ancylostomatidae</taxon>
        <taxon>Ancylostomatinae</taxon>
        <taxon>Ancylostoma</taxon>
    </lineage>
</organism>